<feature type="non-terminal residue" evidence="2">
    <location>
        <position position="1"/>
    </location>
</feature>
<name>A0A8J2SY18_9STRA</name>
<feature type="repeat" description="TPR" evidence="1">
    <location>
        <begin position="458"/>
        <end position="491"/>
    </location>
</feature>
<evidence type="ECO:0000256" key="1">
    <source>
        <dbReference type="PROSITE-ProRule" id="PRU00339"/>
    </source>
</evidence>
<proteinExistence type="predicted"/>
<dbReference type="InterPro" id="IPR019734">
    <property type="entry name" value="TPR_rpt"/>
</dbReference>
<gene>
    <name evidence="2" type="ORF">PECAL_4P23840</name>
</gene>
<dbReference type="InterPro" id="IPR044650">
    <property type="entry name" value="SRFR1-like"/>
</dbReference>
<dbReference type="OrthoDB" id="1926212at2759"/>
<evidence type="ECO:0008006" key="4">
    <source>
        <dbReference type="Google" id="ProtNLM"/>
    </source>
</evidence>
<keyword evidence="3" id="KW-1185">Reference proteome</keyword>
<dbReference type="SUPFAM" id="SSF48452">
    <property type="entry name" value="TPR-like"/>
    <property type="match status" value="2"/>
</dbReference>
<dbReference type="GO" id="GO:0045892">
    <property type="term" value="P:negative regulation of DNA-templated transcription"/>
    <property type="evidence" value="ECO:0007669"/>
    <property type="project" value="InterPro"/>
</dbReference>
<dbReference type="PANTHER" id="PTHR44749">
    <property type="entry name" value="SUPPRESSOR OF RPS4-RLD 1"/>
    <property type="match status" value="1"/>
</dbReference>
<sequence length="878" mass="96247">CRRKGCPIDAQHARSHRLNIAPVATMDAVQLYRAGKYAEAAAAWSELAQTADDAASHLTNAATCKMELGLYRGALKQAESAVARAPHHLRAHVVKGRALAALKKPAKAQNAWRAGVDAATAGSDVVVLRELEQLLTDDAPPPPKPSVARGPRSPQADLAMVVAAAPVRETSKEAERWVDKGVPQDVLAQARGAVEHRTGQDDVDDAIATGYLLVNTNRLDQAIAAFDDLLSKHPRLVAARLGRGSARALQDDLQGALEDFDVAVEVAPHVTDCLKRRGQSLAALGRLDDALRDLNAAVTLEEKSSSSEFDADLYHQRGAVQHRLQDYRTAARDFALALEKDEEGSQRPRQEAARTWNMLGLCEAQLGLVAHESFVKSLELDATSRETWLNLGQAARDRGDADAAKRAFMRCIATDPAFCRGHHALGLLMYGTGDFLKATASFKRCVALAQKEDADAAVGALYYAGLCWSALGVFEKAEEYFVRALARDPGHVCWYARQLGRFYGAALDNATADAEKDILGVFKEGHCKRHAIALVASAAPRKGKCRPSVAAKDVKAATRKWVNAAAPYEGLVQLENCPGFLPNTRHHRMFGFMVLHAAYVARRAFAGNAVNWREVYEVVVRWRREAEPGDAVWWIDGLPEKAFAEGFGLHTPMQSGQLKVVRYAKYIPDALEVVKETLRRNVPPGEDDFVERINEAITLAEVHELCGKRDFWCTAPCASEKTGEDLGGTRITLQATKHGGFDFSIRTPGTPKRWKLYDRELQYHWEKLIEEVHDKDRVRERAAMMFYYWCAFGPLSRGSACCGYAVLFGILLAADCGVPSSLPSERQIDWEAILAPDASTFVAGVRPWLADSVEAALPDLPPPDEAFSTLRDRLGALL</sequence>
<organism evidence="2 3">
    <name type="scientific">Pelagomonas calceolata</name>
    <dbReference type="NCBI Taxonomy" id="35677"/>
    <lineage>
        <taxon>Eukaryota</taxon>
        <taxon>Sar</taxon>
        <taxon>Stramenopiles</taxon>
        <taxon>Ochrophyta</taxon>
        <taxon>Pelagophyceae</taxon>
        <taxon>Pelagomonadales</taxon>
        <taxon>Pelagomonadaceae</taxon>
        <taxon>Pelagomonas</taxon>
    </lineage>
</organism>
<keyword evidence="1" id="KW-0802">TPR repeat</keyword>
<dbReference type="EMBL" id="CAKKNE010000004">
    <property type="protein sequence ID" value="CAH0375064.1"/>
    <property type="molecule type" value="Genomic_DNA"/>
</dbReference>
<dbReference type="PROSITE" id="PS50005">
    <property type="entry name" value="TPR"/>
    <property type="match status" value="2"/>
</dbReference>
<comment type="caution">
    <text evidence="2">The sequence shown here is derived from an EMBL/GenBank/DDBJ whole genome shotgun (WGS) entry which is preliminary data.</text>
</comment>
<evidence type="ECO:0000313" key="3">
    <source>
        <dbReference type="Proteomes" id="UP000789595"/>
    </source>
</evidence>
<dbReference type="SMART" id="SM00028">
    <property type="entry name" value="TPR"/>
    <property type="match status" value="8"/>
</dbReference>
<dbReference type="Pfam" id="PF13181">
    <property type="entry name" value="TPR_8"/>
    <property type="match status" value="1"/>
</dbReference>
<dbReference type="InterPro" id="IPR011990">
    <property type="entry name" value="TPR-like_helical_dom_sf"/>
</dbReference>
<reference evidence="2" key="1">
    <citation type="submission" date="2021-11" db="EMBL/GenBank/DDBJ databases">
        <authorList>
            <consortium name="Genoscope - CEA"/>
            <person name="William W."/>
        </authorList>
    </citation>
    <scope>NUCLEOTIDE SEQUENCE</scope>
</reference>
<dbReference type="Gene3D" id="1.25.40.10">
    <property type="entry name" value="Tetratricopeptide repeat domain"/>
    <property type="match status" value="3"/>
</dbReference>
<accession>A0A8J2SY18</accession>
<dbReference type="Pfam" id="PF13432">
    <property type="entry name" value="TPR_16"/>
    <property type="match status" value="2"/>
</dbReference>
<dbReference type="PANTHER" id="PTHR44749:SF1">
    <property type="entry name" value="TETRATRICOPEPTIDE-LIKE HELICAL DOMAIN-CONTAINING PROTEIN"/>
    <property type="match status" value="1"/>
</dbReference>
<protein>
    <recommendedName>
        <fullName evidence="4">Protein O-GlcNAc transferase</fullName>
    </recommendedName>
</protein>
<evidence type="ECO:0000313" key="2">
    <source>
        <dbReference type="EMBL" id="CAH0375064.1"/>
    </source>
</evidence>
<feature type="repeat" description="TPR" evidence="1">
    <location>
        <begin position="385"/>
        <end position="418"/>
    </location>
</feature>
<dbReference type="AlphaFoldDB" id="A0A8J2SY18"/>
<dbReference type="Proteomes" id="UP000789595">
    <property type="component" value="Unassembled WGS sequence"/>
</dbReference>